<keyword evidence="2" id="KW-1133">Transmembrane helix</keyword>
<keyword evidence="2" id="KW-0472">Membrane</keyword>
<evidence type="ECO:0000256" key="2">
    <source>
        <dbReference type="SAM" id="Phobius"/>
    </source>
</evidence>
<evidence type="ECO:0000313" key="3">
    <source>
        <dbReference type="EMBL" id="GAF68431.1"/>
    </source>
</evidence>
<dbReference type="EMBL" id="BARS01005090">
    <property type="protein sequence ID" value="GAF68431.1"/>
    <property type="molecule type" value="Genomic_DNA"/>
</dbReference>
<feature type="transmembrane region" description="Helical" evidence="2">
    <location>
        <begin position="6"/>
        <end position="23"/>
    </location>
</feature>
<feature type="coiled-coil region" evidence="1">
    <location>
        <begin position="59"/>
        <end position="86"/>
    </location>
</feature>
<feature type="non-terminal residue" evidence="3">
    <location>
        <position position="271"/>
    </location>
</feature>
<name>X0RZK6_9ZZZZ</name>
<keyword evidence="2" id="KW-0812">Transmembrane</keyword>
<comment type="caution">
    <text evidence="3">The sequence shown here is derived from an EMBL/GenBank/DDBJ whole genome shotgun (WGS) entry which is preliminary data.</text>
</comment>
<dbReference type="AlphaFoldDB" id="X0RZK6"/>
<reference evidence="3" key="1">
    <citation type="journal article" date="2014" name="Front. Microbiol.">
        <title>High frequency of phylogenetically diverse reductive dehalogenase-homologous genes in deep subseafloor sedimentary metagenomes.</title>
        <authorList>
            <person name="Kawai M."/>
            <person name="Futagami T."/>
            <person name="Toyoda A."/>
            <person name="Takaki Y."/>
            <person name="Nishi S."/>
            <person name="Hori S."/>
            <person name="Arai W."/>
            <person name="Tsubouchi T."/>
            <person name="Morono Y."/>
            <person name="Uchiyama I."/>
            <person name="Ito T."/>
            <person name="Fujiyama A."/>
            <person name="Inagaki F."/>
            <person name="Takami H."/>
        </authorList>
    </citation>
    <scope>NUCLEOTIDE SEQUENCE</scope>
    <source>
        <strain evidence="3">Expedition CK06-06</strain>
    </source>
</reference>
<organism evidence="3">
    <name type="scientific">marine sediment metagenome</name>
    <dbReference type="NCBI Taxonomy" id="412755"/>
    <lineage>
        <taxon>unclassified sequences</taxon>
        <taxon>metagenomes</taxon>
        <taxon>ecological metagenomes</taxon>
    </lineage>
</organism>
<proteinExistence type="predicted"/>
<sequence length="271" mass="32128">MYKYIYTLIFILILIVFVSNNISNKEGKNIEKFYNKNKNKSKKKKKTKSSLIYQNQRDIKYLRKMLHDYQKKVNSLEIQLKLNKKKIELEPFSQKEDKEKLFNIEDEVMPPRFKKYAEASDNTSEEIKQFGKYSKAYMEEMSLEEEDLILNEDIDAFRKTWAKDGVTIYQYRDDKERDVYRIYQKGNLLTMVDSSNFDILSQNRVNINASYKNKIKLDKKTGIDIKSNTSINLDQVNEDNSRRGKISMDEEGIRTFHTDKIVIKVGSNVII</sequence>
<gene>
    <name evidence="3" type="ORF">S01H1_09967</name>
</gene>
<keyword evidence="1" id="KW-0175">Coiled coil</keyword>
<protein>
    <submittedName>
        <fullName evidence="3">Uncharacterized protein</fullName>
    </submittedName>
</protein>
<accession>X0RZK6</accession>
<evidence type="ECO:0000256" key="1">
    <source>
        <dbReference type="SAM" id="Coils"/>
    </source>
</evidence>